<name>A0A7G9RXZ1_9FIRM</name>
<keyword evidence="1" id="KW-0732">Signal</keyword>
<keyword evidence="3" id="KW-1185">Reference proteome</keyword>
<dbReference type="PROSITE" id="PS51257">
    <property type="entry name" value="PROKAR_LIPOPROTEIN"/>
    <property type="match status" value="1"/>
</dbReference>
<evidence type="ECO:0000256" key="1">
    <source>
        <dbReference type="SAM" id="SignalP"/>
    </source>
</evidence>
<dbReference type="Proteomes" id="UP000515928">
    <property type="component" value="Chromosome"/>
</dbReference>
<reference evidence="2 3" key="1">
    <citation type="submission" date="2020-08" db="EMBL/GenBank/DDBJ databases">
        <title>Genome sequence of Erysipelothrix inopinata DSM 15511T.</title>
        <authorList>
            <person name="Hyun D.-W."/>
            <person name="Bae J.-W."/>
        </authorList>
    </citation>
    <scope>NUCLEOTIDE SEQUENCE [LARGE SCALE GENOMIC DNA]</scope>
    <source>
        <strain evidence="2 3">DSM 15511</strain>
    </source>
</reference>
<dbReference type="KEGG" id="eio:H9L01_08830"/>
<gene>
    <name evidence="2" type="ORF">H9L01_08830</name>
</gene>
<feature type="chain" id="PRO_5038779243" evidence="1">
    <location>
        <begin position="23"/>
        <end position="395"/>
    </location>
</feature>
<organism evidence="2 3">
    <name type="scientific">Erysipelothrix inopinata</name>
    <dbReference type="NCBI Taxonomy" id="225084"/>
    <lineage>
        <taxon>Bacteria</taxon>
        <taxon>Bacillati</taxon>
        <taxon>Bacillota</taxon>
        <taxon>Erysipelotrichia</taxon>
        <taxon>Erysipelotrichales</taxon>
        <taxon>Erysipelotrichaceae</taxon>
        <taxon>Erysipelothrix</taxon>
    </lineage>
</organism>
<proteinExistence type="predicted"/>
<feature type="signal peptide" evidence="1">
    <location>
        <begin position="1"/>
        <end position="22"/>
    </location>
</feature>
<dbReference type="AlphaFoldDB" id="A0A7G9RXZ1"/>
<sequence>MKKYLQISVLACFLFVASSCTSNEDSVRFVCESTFEVASDGDNTNYNTHGLVNNTLLVSEDIIDDDYTTGFRTIRLLALDLKTKKIKTLKEFDYDVRVWDFILVNDEVIFSTISPDELDNLESRLINIQVVSSHPNTADKVIDQGLIYNFSKSPSFYLYDDVIYYAFESFELENNQAVKLHQKVVKYQNFTPEVIYSFDNEVSEYTLEDDYEVMTSTELVKGFNRFGFTTRTPEGSVFYQSIENNKFKNSKISGDIANVLLFSEDFAFDFAELGESEKYNIKSYTMTGYLGNKPTQKLPNNMGRLQPNSEESSLVVYNGFPNDESVKSNLEGAYAGIFELKDNKDGSNDLVITTINYEGYDQHAIPFVYRIEHKKFAIVQFDEKENMKISLIKQK</sequence>
<dbReference type="RefSeq" id="WP_187533595.1">
    <property type="nucleotide sequence ID" value="NZ_CBCSHU010000004.1"/>
</dbReference>
<protein>
    <submittedName>
        <fullName evidence="2">Uncharacterized protein</fullName>
    </submittedName>
</protein>
<accession>A0A7G9RXZ1</accession>
<evidence type="ECO:0000313" key="2">
    <source>
        <dbReference type="EMBL" id="QNN60466.1"/>
    </source>
</evidence>
<dbReference type="EMBL" id="CP060715">
    <property type="protein sequence ID" value="QNN60466.1"/>
    <property type="molecule type" value="Genomic_DNA"/>
</dbReference>
<evidence type="ECO:0000313" key="3">
    <source>
        <dbReference type="Proteomes" id="UP000515928"/>
    </source>
</evidence>